<dbReference type="InterPro" id="IPR016181">
    <property type="entry name" value="Acyl_CoA_acyltransferase"/>
</dbReference>
<dbReference type="RefSeq" id="WP_086850580.1">
    <property type="nucleotide sequence ID" value="NZ_BAAASE010000001.1"/>
</dbReference>
<organism evidence="4 5">
    <name type="scientific">Streptomyces coeruleofuscus</name>
    <dbReference type="NCBI Taxonomy" id="66879"/>
    <lineage>
        <taxon>Bacteria</taxon>
        <taxon>Bacillati</taxon>
        <taxon>Actinomycetota</taxon>
        <taxon>Actinomycetes</taxon>
        <taxon>Kitasatosporales</taxon>
        <taxon>Streptomycetaceae</taxon>
        <taxon>Streptomyces</taxon>
    </lineage>
</organism>
<dbReference type="PANTHER" id="PTHR43877">
    <property type="entry name" value="AMINOALKYLPHOSPHONATE N-ACETYLTRANSFERASE-RELATED-RELATED"/>
    <property type="match status" value="1"/>
</dbReference>
<gene>
    <name evidence="4" type="ORF">GCM10010255_02690</name>
</gene>
<dbReference type="InterPro" id="IPR050832">
    <property type="entry name" value="Bact_Acetyltransf"/>
</dbReference>
<protein>
    <recommendedName>
        <fullName evidence="3">N-acetyltransferase domain-containing protein</fullName>
    </recommendedName>
</protein>
<evidence type="ECO:0000259" key="3">
    <source>
        <dbReference type="PROSITE" id="PS51186"/>
    </source>
</evidence>
<keyword evidence="5" id="KW-1185">Reference proteome</keyword>
<accession>A0ABN3HI02</accession>
<dbReference type="SUPFAM" id="SSF55729">
    <property type="entry name" value="Acyl-CoA N-acyltransferases (Nat)"/>
    <property type="match status" value="1"/>
</dbReference>
<proteinExistence type="predicted"/>
<keyword evidence="2" id="KW-0012">Acyltransferase</keyword>
<keyword evidence="1" id="KW-0808">Transferase</keyword>
<dbReference type="EMBL" id="BAAASE010000001">
    <property type="protein sequence ID" value="GAA2380760.1"/>
    <property type="molecule type" value="Genomic_DNA"/>
</dbReference>
<evidence type="ECO:0000313" key="5">
    <source>
        <dbReference type="Proteomes" id="UP001499986"/>
    </source>
</evidence>
<dbReference type="Gene3D" id="3.40.630.30">
    <property type="match status" value="1"/>
</dbReference>
<reference evidence="4 5" key="1">
    <citation type="journal article" date="2019" name="Int. J. Syst. Evol. Microbiol.">
        <title>The Global Catalogue of Microorganisms (GCM) 10K type strain sequencing project: providing services to taxonomists for standard genome sequencing and annotation.</title>
        <authorList>
            <consortium name="The Broad Institute Genomics Platform"/>
            <consortium name="The Broad Institute Genome Sequencing Center for Infectious Disease"/>
            <person name="Wu L."/>
            <person name="Ma J."/>
        </authorList>
    </citation>
    <scope>NUCLEOTIDE SEQUENCE [LARGE SCALE GENOMIC DNA]</scope>
    <source>
        <strain evidence="4 5">JCM 4358</strain>
    </source>
</reference>
<dbReference type="InterPro" id="IPR000182">
    <property type="entry name" value="GNAT_dom"/>
</dbReference>
<evidence type="ECO:0000313" key="4">
    <source>
        <dbReference type="EMBL" id="GAA2380760.1"/>
    </source>
</evidence>
<sequence>MSDLRFQQPDGDAALRDWQHVHNVIIPTHVLSLEEVRERSERHHLEIAYLDDALVGCSTVRPPTDDTLTATVIARVLAPYRGQGFGEALYRRGLHRARELGARVIETVVLSSNEDGLRFARKHGFIETERYLLPGDTIPWIDLRLS</sequence>
<comment type="caution">
    <text evidence="4">The sequence shown here is derived from an EMBL/GenBank/DDBJ whole genome shotgun (WGS) entry which is preliminary data.</text>
</comment>
<feature type="domain" description="N-acetyltransferase" evidence="3">
    <location>
        <begin position="2"/>
        <end position="146"/>
    </location>
</feature>
<name>A0ABN3HI02_9ACTN</name>
<evidence type="ECO:0000256" key="1">
    <source>
        <dbReference type="ARBA" id="ARBA00022679"/>
    </source>
</evidence>
<dbReference type="CDD" id="cd04301">
    <property type="entry name" value="NAT_SF"/>
    <property type="match status" value="1"/>
</dbReference>
<dbReference type="PROSITE" id="PS51186">
    <property type="entry name" value="GNAT"/>
    <property type="match status" value="1"/>
</dbReference>
<dbReference type="Pfam" id="PF00583">
    <property type="entry name" value="Acetyltransf_1"/>
    <property type="match status" value="1"/>
</dbReference>
<dbReference type="Proteomes" id="UP001499986">
    <property type="component" value="Unassembled WGS sequence"/>
</dbReference>
<evidence type="ECO:0000256" key="2">
    <source>
        <dbReference type="ARBA" id="ARBA00023315"/>
    </source>
</evidence>